<reference evidence="7" key="1">
    <citation type="submission" date="2016-11" db="EMBL/GenBank/DDBJ databases">
        <authorList>
            <person name="Varghese N."/>
            <person name="Submissions S."/>
        </authorList>
    </citation>
    <scope>NUCLEOTIDE SEQUENCE [LARGE SCALE GENOMIC DNA]</scope>
    <source>
        <strain evidence="7">DSM 16219</strain>
    </source>
</reference>
<dbReference type="SUPFAM" id="SSF54862">
    <property type="entry name" value="4Fe-4S ferredoxins"/>
    <property type="match status" value="1"/>
</dbReference>
<name>A0A1M6X689_9BACT</name>
<evidence type="ECO:0000256" key="1">
    <source>
        <dbReference type="ARBA" id="ARBA00022485"/>
    </source>
</evidence>
<evidence type="ECO:0000313" key="6">
    <source>
        <dbReference type="EMBL" id="SHL01369.1"/>
    </source>
</evidence>
<evidence type="ECO:0000256" key="2">
    <source>
        <dbReference type="ARBA" id="ARBA00022723"/>
    </source>
</evidence>
<dbReference type="InterPro" id="IPR017896">
    <property type="entry name" value="4Fe4S_Fe-S-bd"/>
</dbReference>
<dbReference type="STRING" id="1121393.SAMN02745216_04473"/>
<dbReference type="PANTHER" id="PTHR24960:SF79">
    <property type="entry name" value="PHOTOSYSTEM I IRON-SULFUR CENTER"/>
    <property type="match status" value="1"/>
</dbReference>
<dbReference type="RefSeq" id="WP_073478467.1">
    <property type="nucleotide sequence ID" value="NZ_FQZU01000041.1"/>
</dbReference>
<feature type="domain" description="4Fe-4S ferredoxin-type" evidence="5">
    <location>
        <begin position="301"/>
        <end position="330"/>
    </location>
</feature>
<dbReference type="AlphaFoldDB" id="A0A1M6X689"/>
<dbReference type="Proteomes" id="UP000183994">
    <property type="component" value="Unassembled WGS sequence"/>
</dbReference>
<dbReference type="PROSITE" id="PS00198">
    <property type="entry name" value="4FE4S_FER_1"/>
    <property type="match status" value="1"/>
</dbReference>
<organism evidence="6 7">
    <name type="scientific">Desulfatibacillum alkenivorans DSM 16219</name>
    <dbReference type="NCBI Taxonomy" id="1121393"/>
    <lineage>
        <taxon>Bacteria</taxon>
        <taxon>Pseudomonadati</taxon>
        <taxon>Thermodesulfobacteriota</taxon>
        <taxon>Desulfobacteria</taxon>
        <taxon>Desulfobacterales</taxon>
        <taxon>Desulfatibacillaceae</taxon>
        <taxon>Desulfatibacillum</taxon>
    </lineage>
</organism>
<dbReference type="PANTHER" id="PTHR24960">
    <property type="entry name" value="PHOTOSYSTEM I IRON-SULFUR CENTER-RELATED"/>
    <property type="match status" value="1"/>
</dbReference>
<dbReference type="PROSITE" id="PS51379">
    <property type="entry name" value="4FE4S_FER_2"/>
    <property type="match status" value="2"/>
</dbReference>
<evidence type="ECO:0000256" key="3">
    <source>
        <dbReference type="ARBA" id="ARBA00023004"/>
    </source>
</evidence>
<dbReference type="Gene3D" id="3.30.70.20">
    <property type="match status" value="2"/>
</dbReference>
<accession>A0A1M6X689</accession>
<evidence type="ECO:0000259" key="5">
    <source>
        <dbReference type="PROSITE" id="PS51379"/>
    </source>
</evidence>
<feature type="domain" description="4Fe-4S ferredoxin-type" evidence="5">
    <location>
        <begin position="272"/>
        <end position="297"/>
    </location>
</feature>
<dbReference type="InterPro" id="IPR050157">
    <property type="entry name" value="PSI_iron-sulfur_center"/>
</dbReference>
<keyword evidence="4" id="KW-0411">Iron-sulfur</keyword>
<dbReference type="GO" id="GO:0046872">
    <property type="term" value="F:metal ion binding"/>
    <property type="evidence" value="ECO:0007669"/>
    <property type="project" value="UniProtKB-KW"/>
</dbReference>
<dbReference type="Pfam" id="PF13237">
    <property type="entry name" value="Fer4_10"/>
    <property type="match status" value="1"/>
</dbReference>
<gene>
    <name evidence="6" type="ORF">SAMN02745216_04473</name>
</gene>
<keyword evidence="1" id="KW-0004">4Fe-4S</keyword>
<proteinExistence type="predicted"/>
<evidence type="ECO:0000256" key="4">
    <source>
        <dbReference type="ARBA" id="ARBA00023014"/>
    </source>
</evidence>
<sequence length="363" mass="40956">MDDQLYHQLREHVDQYSVGFNASESQVEIEFLKVLFTEEEARMYLHLRRHLQPAHIIAEKAGMELAEAERILTGMLKKGLTFPKIKEDARYYSVAPFMHGLLEHACLLMADNPEFKEVAKKLQKYLAREYKPKGRLVRTIPVEGQVSPDLPVAPYYDVVKIIQGKDKIAVTPCACEAKTRIIDKPCDQTKEMCISFGFYAELYAETLKIGRYISQEEAIAIIKQAEEEGLVHQLAGDKRSVEGICNCCRECCGILKSFKFFPKPALMATSDYVVQLNKEECISCGTCVERCPMDAFTEGGDVISVDPGRCIGCGLCTTTCPTEALSLEIQPEEKRAAPFQPEKYDFIRSTLDFEADLAKYAED</sequence>
<keyword evidence="3" id="KW-0408">Iron</keyword>
<protein>
    <submittedName>
        <fullName evidence="6">4Fe-4S dicluster domain-containing protein</fullName>
    </submittedName>
</protein>
<evidence type="ECO:0000313" key="7">
    <source>
        <dbReference type="Proteomes" id="UP000183994"/>
    </source>
</evidence>
<dbReference type="GO" id="GO:0051539">
    <property type="term" value="F:4 iron, 4 sulfur cluster binding"/>
    <property type="evidence" value="ECO:0007669"/>
    <property type="project" value="UniProtKB-KW"/>
</dbReference>
<dbReference type="OrthoDB" id="9810688at2"/>
<keyword evidence="2" id="KW-0479">Metal-binding</keyword>
<dbReference type="InterPro" id="IPR017900">
    <property type="entry name" value="4Fe4S_Fe_S_CS"/>
</dbReference>
<keyword evidence="7" id="KW-1185">Reference proteome</keyword>
<dbReference type="EMBL" id="FQZU01000041">
    <property type="protein sequence ID" value="SHL01369.1"/>
    <property type="molecule type" value="Genomic_DNA"/>
</dbReference>